<sequence length="262" mass="29389">MIYELNHVGMFVRDAEKTVDFYEKYLGAKNVFDYSVPGVPVRLVYLQIANGMIEIVDLGDKAPKFGYEHVAFMSDSIDEDYQRLIQAGYSSIEAPKKAASGNGKICFVADPSGVKVELIERESTLRIPTIVDGDIRDFDHISILADDLEASEQFYTQHISMNSLSRKYVEDYDVTFSHLHKGLENLELMHLGKSKVEGDRILHIALRVDDVNAMTEKLTKQGVEFDPDYPKTAAFGGGLTAKFSGPDGEKIELVDRKNLQEI</sequence>
<accession>A0A3D8PZ01</accession>
<dbReference type="InterPro" id="IPR037523">
    <property type="entry name" value="VOC_core"/>
</dbReference>
<protein>
    <recommendedName>
        <fullName evidence="2">VOC domain-containing protein</fullName>
    </recommendedName>
</protein>
<dbReference type="Gene3D" id="3.10.180.10">
    <property type="entry name" value="2,3-Dihydroxybiphenyl 1,2-Dioxygenase, domain 1"/>
    <property type="match status" value="2"/>
</dbReference>
<proteinExistence type="predicted"/>
<evidence type="ECO:0000259" key="2">
    <source>
        <dbReference type="PROSITE" id="PS51819"/>
    </source>
</evidence>
<dbReference type="OrthoDB" id="371072at2"/>
<dbReference type="SUPFAM" id="SSF54593">
    <property type="entry name" value="Glyoxalase/Bleomycin resistance protein/Dihydroxybiphenyl dioxygenase"/>
    <property type="match status" value="2"/>
</dbReference>
<organism evidence="3 4">
    <name type="scientific">Oceanobacillus arenosus</name>
    <dbReference type="NCBI Taxonomy" id="1229153"/>
    <lineage>
        <taxon>Bacteria</taxon>
        <taxon>Bacillati</taxon>
        <taxon>Bacillota</taxon>
        <taxon>Bacilli</taxon>
        <taxon>Bacillales</taxon>
        <taxon>Bacillaceae</taxon>
        <taxon>Oceanobacillus</taxon>
    </lineage>
</organism>
<dbReference type="InterPro" id="IPR029068">
    <property type="entry name" value="Glyas_Bleomycin-R_OHBP_Dase"/>
</dbReference>
<dbReference type="InterPro" id="IPR004360">
    <property type="entry name" value="Glyas_Fos-R_dOase_dom"/>
</dbReference>
<dbReference type="RefSeq" id="WP_115771557.1">
    <property type="nucleotide sequence ID" value="NZ_PIOC01000003.1"/>
</dbReference>
<dbReference type="EMBL" id="PIOC01000003">
    <property type="protein sequence ID" value="RDW21386.1"/>
    <property type="molecule type" value="Genomic_DNA"/>
</dbReference>
<reference evidence="4" key="1">
    <citation type="submission" date="2017-11" db="EMBL/GenBank/DDBJ databases">
        <authorList>
            <person name="Zhu W."/>
        </authorList>
    </citation>
    <scope>NUCLEOTIDE SEQUENCE [LARGE SCALE GENOMIC DNA]</scope>
    <source>
        <strain evidence="4">CAU 1183</strain>
    </source>
</reference>
<gene>
    <name evidence="3" type="ORF">CWR48_02995</name>
</gene>
<comment type="caution">
    <text evidence="3">The sequence shown here is derived from an EMBL/GenBank/DDBJ whole genome shotgun (WGS) entry which is preliminary data.</text>
</comment>
<dbReference type="PANTHER" id="PTHR43048:SF3">
    <property type="entry name" value="METHYLMALONYL-COA EPIMERASE, MITOCHONDRIAL"/>
    <property type="match status" value="1"/>
</dbReference>
<evidence type="ECO:0000256" key="1">
    <source>
        <dbReference type="ARBA" id="ARBA00022723"/>
    </source>
</evidence>
<dbReference type="PROSITE" id="PS51819">
    <property type="entry name" value="VOC"/>
    <property type="match status" value="2"/>
</dbReference>
<dbReference type="GO" id="GO:0004493">
    <property type="term" value="F:methylmalonyl-CoA epimerase activity"/>
    <property type="evidence" value="ECO:0007669"/>
    <property type="project" value="TreeGrafter"/>
</dbReference>
<dbReference type="Pfam" id="PF00903">
    <property type="entry name" value="Glyoxalase"/>
    <property type="match status" value="2"/>
</dbReference>
<dbReference type="PANTHER" id="PTHR43048">
    <property type="entry name" value="METHYLMALONYL-COA EPIMERASE"/>
    <property type="match status" value="1"/>
</dbReference>
<evidence type="ECO:0000313" key="4">
    <source>
        <dbReference type="Proteomes" id="UP000257143"/>
    </source>
</evidence>
<keyword evidence="4" id="KW-1185">Reference proteome</keyword>
<dbReference type="CDD" id="cd06587">
    <property type="entry name" value="VOC"/>
    <property type="match status" value="1"/>
</dbReference>
<feature type="domain" description="VOC" evidence="2">
    <location>
        <begin position="137"/>
        <end position="256"/>
    </location>
</feature>
<dbReference type="InterPro" id="IPR051785">
    <property type="entry name" value="MMCE/EMCE_epimerase"/>
</dbReference>
<dbReference type="Proteomes" id="UP000257143">
    <property type="component" value="Unassembled WGS sequence"/>
</dbReference>
<dbReference type="GO" id="GO:0046872">
    <property type="term" value="F:metal ion binding"/>
    <property type="evidence" value="ECO:0007669"/>
    <property type="project" value="UniProtKB-KW"/>
</dbReference>
<name>A0A3D8PZ01_9BACI</name>
<evidence type="ECO:0000313" key="3">
    <source>
        <dbReference type="EMBL" id="RDW21386.1"/>
    </source>
</evidence>
<keyword evidence="1" id="KW-0479">Metal-binding</keyword>
<feature type="domain" description="VOC" evidence="2">
    <location>
        <begin position="4"/>
        <end position="121"/>
    </location>
</feature>
<dbReference type="AlphaFoldDB" id="A0A3D8PZ01"/>
<dbReference type="GO" id="GO:0046491">
    <property type="term" value="P:L-methylmalonyl-CoA metabolic process"/>
    <property type="evidence" value="ECO:0007669"/>
    <property type="project" value="TreeGrafter"/>
</dbReference>